<keyword evidence="2" id="KW-0560">Oxidoreductase</keyword>
<comment type="similarity">
    <text evidence="1">Belongs to the short-chain dehydrogenases/reductases (SDR) family.</text>
</comment>
<dbReference type="PRINTS" id="PR00081">
    <property type="entry name" value="GDHRDH"/>
</dbReference>
<evidence type="ECO:0000256" key="2">
    <source>
        <dbReference type="ARBA" id="ARBA00023002"/>
    </source>
</evidence>
<dbReference type="PANTHER" id="PTHR44196">
    <property type="entry name" value="DEHYDROGENASE/REDUCTASE SDR FAMILY MEMBER 7B"/>
    <property type="match status" value="1"/>
</dbReference>
<proteinExistence type="inferred from homology"/>
<evidence type="ECO:0000313" key="4">
    <source>
        <dbReference type="Proteomes" id="UP000288227"/>
    </source>
</evidence>
<name>A0A401UBC5_9BACT</name>
<accession>A0A401UBC5</accession>
<dbReference type="InterPro" id="IPR002347">
    <property type="entry name" value="SDR_fam"/>
</dbReference>
<keyword evidence="4" id="KW-1185">Reference proteome</keyword>
<sequence length="230" mass="25372">MKKIIIIGASSGIGKSLALLYAAQGNQVCITGRRLPLLQEIQQQYPDKVSISTFDVNALQNDSQLDQLVKEFGGVDIIVYSSGVGEFNKYLDFSIEKKMIDTNVTAFTQIADWSFNYFQKQGKGSFASITSVAGMMGSRHAPAYNASKAYQINYLIGLRQKAKRLKVPISFTDLRTGFVDTPMAKAAGKFWVASPEKAAKQIASAISRKAAVAYITKRWRLAGFFLKVFN</sequence>
<gene>
    <name evidence="3" type="ORF">SanaruYs_24210</name>
</gene>
<dbReference type="SUPFAM" id="SSF51735">
    <property type="entry name" value="NAD(P)-binding Rossmann-fold domains"/>
    <property type="match status" value="1"/>
</dbReference>
<dbReference type="InterPro" id="IPR036291">
    <property type="entry name" value="NAD(P)-bd_dom_sf"/>
</dbReference>
<evidence type="ECO:0000313" key="3">
    <source>
        <dbReference type="EMBL" id="GCC52185.1"/>
    </source>
</evidence>
<dbReference type="GO" id="GO:0016491">
    <property type="term" value="F:oxidoreductase activity"/>
    <property type="evidence" value="ECO:0007669"/>
    <property type="project" value="UniProtKB-KW"/>
</dbReference>
<dbReference type="Gene3D" id="3.40.50.720">
    <property type="entry name" value="NAD(P)-binding Rossmann-like Domain"/>
    <property type="match status" value="1"/>
</dbReference>
<dbReference type="Pfam" id="PF00106">
    <property type="entry name" value="adh_short"/>
    <property type="match status" value="1"/>
</dbReference>
<dbReference type="RefSeq" id="WP_127122830.1">
    <property type="nucleotide sequence ID" value="NZ_BHXQ01000004.1"/>
</dbReference>
<organism evidence="3 4">
    <name type="scientific">Chryseotalea sanaruensis</name>
    <dbReference type="NCBI Taxonomy" id="2482724"/>
    <lineage>
        <taxon>Bacteria</taxon>
        <taxon>Pseudomonadati</taxon>
        <taxon>Bacteroidota</taxon>
        <taxon>Cytophagia</taxon>
        <taxon>Cytophagales</taxon>
        <taxon>Chryseotaleaceae</taxon>
        <taxon>Chryseotalea</taxon>
    </lineage>
</organism>
<dbReference type="PANTHER" id="PTHR44196:SF3">
    <property type="entry name" value="SHORT CHAIN DEHYDROGENASE FAMILY PROTEIN"/>
    <property type="match status" value="1"/>
</dbReference>
<dbReference type="AlphaFoldDB" id="A0A401UBC5"/>
<protein>
    <submittedName>
        <fullName evidence="3">KR domain-containing protein</fullName>
    </submittedName>
</protein>
<dbReference type="GO" id="GO:0016020">
    <property type="term" value="C:membrane"/>
    <property type="evidence" value="ECO:0007669"/>
    <property type="project" value="TreeGrafter"/>
</dbReference>
<comment type="caution">
    <text evidence="3">The sequence shown here is derived from an EMBL/GenBank/DDBJ whole genome shotgun (WGS) entry which is preliminary data.</text>
</comment>
<dbReference type="Proteomes" id="UP000288227">
    <property type="component" value="Unassembled WGS sequence"/>
</dbReference>
<dbReference type="EMBL" id="BHXQ01000004">
    <property type="protein sequence ID" value="GCC52185.1"/>
    <property type="molecule type" value="Genomic_DNA"/>
</dbReference>
<dbReference type="OrthoDB" id="335726at2"/>
<reference evidence="3 4" key="1">
    <citation type="submission" date="2018-11" db="EMBL/GenBank/DDBJ databases">
        <title>Chryseotalea sanarue gen. nov., sp., nov., a member of the family Cytophagaceae, isolated from a brackish lake in Hamamatsu Japan.</title>
        <authorList>
            <person name="Maejima Y."/>
            <person name="Iino T."/>
            <person name="Muraguchi Y."/>
            <person name="Fukuda K."/>
            <person name="Ohkuma M."/>
            <person name="Moriuchi R."/>
            <person name="Dohra H."/>
            <person name="Kimbara K."/>
            <person name="Shintani M."/>
        </authorList>
    </citation>
    <scope>NUCLEOTIDE SEQUENCE [LARGE SCALE GENOMIC DNA]</scope>
    <source>
        <strain evidence="3 4">Ys</strain>
    </source>
</reference>
<evidence type="ECO:0000256" key="1">
    <source>
        <dbReference type="ARBA" id="ARBA00006484"/>
    </source>
</evidence>